<dbReference type="RefSeq" id="WP_319689344.1">
    <property type="nucleotide sequence ID" value="NZ_JARAWN010000012.1"/>
</dbReference>
<reference evidence="1" key="1">
    <citation type="journal article" date="2023" name="Microb. Genom.">
        <title>Mesoterricola silvestris gen. nov., sp. nov., Mesoterricola sediminis sp. nov., Geothrix oryzae sp. nov., Geothrix edaphica sp. nov., Geothrix rubra sp. nov., and Geothrix limicola sp. nov., six novel members of Acidobacteriota isolated from soils.</title>
        <authorList>
            <person name="Weisberg A.J."/>
            <person name="Pearce E."/>
            <person name="Kramer C.G."/>
            <person name="Chang J.H."/>
            <person name="Clarke C.R."/>
        </authorList>
    </citation>
    <scope>NUCLEOTIDE SEQUENCE</scope>
    <source>
        <strain evidence="1">ND06-05F</strain>
    </source>
</reference>
<evidence type="ECO:0000313" key="1">
    <source>
        <dbReference type="EMBL" id="MDX3128944.1"/>
    </source>
</evidence>
<name>A0AAJ2PKB1_9ACTN</name>
<evidence type="ECO:0000313" key="2">
    <source>
        <dbReference type="Proteomes" id="UP001273589"/>
    </source>
</evidence>
<gene>
    <name evidence="1" type="ORF">PV367_03835</name>
</gene>
<organism evidence="1 2">
    <name type="scientific">Streptomyces europaeiscabiei</name>
    <dbReference type="NCBI Taxonomy" id="146819"/>
    <lineage>
        <taxon>Bacteria</taxon>
        <taxon>Bacillati</taxon>
        <taxon>Actinomycetota</taxon>
        <taxon>Actinomycetes</taxon>
        <taxon>Kitasatosporales</taxon>
        <taxon>Streptomycetaceae</taxon>
        <taxon>Streptomyces</taxon>
    </lineage>
</organism>
<dbReference type="AlphaFoldDB" id="A0AAJ2PKB1"/>
<protein>
    <recommendedName>
        <fullName evidence="3">Alpha/beta hydrolase</fullName>
    </recommendedName>
</protein>
<accession>A0AAJ2PKB1</accession>
<sequence>MNSPKELAVIDGAGHISLYIVPEYVDQVTAHLTPFFTKHL</sequence>
<evidence type="ECO:0008006" key="3">
    <source>
        <dbReference type="Google" id="ProtNLM"/>
    </source>
</evidence>
<dbReference type="Proteomes" id="UP001273589">
    <property type="component" value="Unassembled WGS sequence"/>
</dbReference>
<comment type="caution">
    <text evidence="1">The sequence shown here is derived from an EMBL/GenBank/DDBJ whole genome shotgun (WGS) entry which is preliminary data.</text>
</comment>
<proteinExistence type="predicted"/>
<dbReference type="EMBL" id="JARAWN010000012">
    <property type="protein sequence ID" value="MDX3128944.1"/>
    <property type="molecule type" value="Genomic_DNA"/>
</dbReference>